<dbReference type="Proteomes" id="UP000499080">
    <property type="component" value="Unassembled WGS sequence"/>
</dbReference>
<protein>
    <submittedName>
        <fullName evidence="1">Uncharacterized protein</fullName>
    </submittedName>
</protein>
<gene>
    <name evidence="1" type="ORF">AVEN_29309_1</name>
</gene>
<organism evidence="1 2">
    <name type="scientific">Araneus ventricosus</name>
    <name type="common">Orbweaver spider</name>
    <name type="synonym">Epeira ventricosa</name>
    <dbReference type="NCBI Taxonomy" id="182803"/>
    <lineage>
        <taxon>Eukaryota</taxon>
        <taxon>Metazoa</taxon>
        <taxon>Ecdysozoa</taxon>
        <taxon>Arthropoda</taxon>
        <taxon>Chelicerata</taxon>
        <taxon>Arachnida</taxon>
        <taxon>Araneae</taxon>
        <taxon>Araneomorphae</taxon>
        <taxon>Entelegynae</taxon>
        <taxon>Araneoidea</taxon>
        <taxon>Araneidae</taxon>
        <taxon>Araneus</taxon>
    </lineage>
</organism>
<comment type="caution">
    <text evidence="1">The sequence shown here is derived from an EMBL/GenBank/DDBJ whole genome shotgun (WGS) entry which is preliminary data.</text>
</comment>
<evidence type="ECO:0000313" key="1">
    <source>
        <dbReference type="EMBL" id="GBO09326.1"/>
    </source>
</evidence>
<keyword evidence="2" id="KW-1185">Reference proteome</keyword>
<proteinExistence type="predicted"/>
<accession>A0A4Y2UCH0</accession>
<dbReference type="EMBL" id="BGPR01034789">
    <property type="protein sequence ID" value="GBO09326.1"/>
    <property type="molecule type" value="Genomic_DNA"/>
</dbReference>
<reference evidence="1 2" key="1">
    <citation type="journal article" date="2019" name="Sci. Rep.">
        <title>Orb-weaving spider Araneus ventricosus genome elucidates the spidroin gene catalogue.</title>
        <authorList>
            <person name="Kono N."/>
            <person name="Nakamura H."/>
            <person name="Ohtoshi R."/>
            <person name="Moran D.A.P."/>
            <person name="Shinohara A."/>
            <person name="Yoshida Y."/>
            <person name="Fujiwara M."/>
            <person name="Mori M."/>
            <person name="Tomita M."/>
            <person name="Arakawa K."/>
        </authorList>
    </citation>
    <scope>NUCLEOTIDE SEQUENCE [LARGE SCALE GENOMIC DNA]</scope>
</reference>
<evidence type="ECO:0000313" key="2">
    <source>
        <dbReference type="Proteomes" id="UP000499080"/>
    </source>
</evidence>
<dbReference type="AlphaFoldDB" id="A0A4Y2UCH0"/>
<name>A0A4Y2UCH0_ARAVE</name>
<sequence>MSSGVARVPRVNLSRATPSLPCFRGHLKNDRRSSCDTEVRVLTTITGLSSRRYISLSVRVTQPPPLLYQNPGAESRLPMRGLLIHLLMVHPGGIAFEGSRRPTTPP</sequence>